<dbReference type="InterPro" id="IPR014757">
    <property type="entry name" value="Tscrpt_reg_IclR_C"/>
</dbReference>
<organism evidence="6 7">
    <name type="scientific">Nocardiopsis kunsanensis</name>
    <dbReference type="NCBI Taxonomy" id="141693"/>
    <lineage>
        <taxon>Bacteria</taxon>
        <taxon>Bacillati</taxon>
        <taxon>Actinomycetota</taxon>
        <taxon>Actinomycetes</taxon>
        <taxon>Streptosporangiales</taxon>
        <taxon>Nocardiopsidaceae</taxon>
        <taxon>Nocardiopsis</taxon>
    </lineage>
</organism>
<dbReference type="Pfam" id="PF01614">
    <property type="entry name" value="IclR_C"/>
    <property type="match status" value="1"/>
</dbReference>
<dbReference type="PANTHER" id="PTHR30136:SF24">
    <property type="entry name" value="HTH-TYPE TRANSCRIPTIONAL REPRESSOR ALLR"/>
    <property type="match status" value="1"/>
</dbReference>
<dbReference type="GO" id="GO:0003700">
    <property type="term" value="F:DNA-binding transcription factor activity"/>
    <property type="evidence" value="ECO:0007669"/>
    <property type="project" value="TreeGrafter"/>
</dbReference>
<dbReference type="Gene3D" id="3.30.450.40">
    <property type="match status" value="1"/>
</dbReference>
<keyword evidence="3" id="KW-0804">Transcription</keyword>
<dbReference type="InterPro" id="IPR036390">
    <property type="entry name" value="WH_DNA-bd_sf"/>
</dbReference>
<evidence type="ECO:0000256" key="3">
    <source>
        <dbReference type="ARBA" id="ARBA00023163"/>
    </source>
</evidence>
<dbReference type="SUPFAM" id="SSF55781">
    <property type="entry name" value="GAF domain-like"/>
    <property type="match status" value="1"/>
</dbReference>
<evidence type="ECO:0000313" key="7">
    <source>
        <dbReference type="Proteomes" id="UP000654947"/>
    </source>
</evidence>
<dbReference type="AlphaFoldDB" id="A0A918XKB7"/>
<dbReference type="InterPro" id="IPR036388">
    <property type="entry name" value="WH-like_DNA-bd_sf"/>
</dbReference>
<evidence type="ECO:0000259" key="5">
    <source>
        <dbReference type="PROSITE" id="PS51078"/>
    </source>
</evidence>
<dbReference type="InterPro" id="IPR050707">
    <property type="entry name" value="HTH_MetabolicPath_Reg"/>
</dbReference>
<dbReference type="InterPro" id="IPR029016">
    <property type="entry name" value="GAF-like_dom_sf"/>
</dbReference>
<keyword evidence="1" id="KW-0805">Transcription regulation</keyword>
<dbReference type="InterPro" id="IPR005471">
    <property type="entry name" value="Tscrpt_reg_IclR_N"/>
</dbReference>
<feature type="domain" description="HTH iclR-type" evidence="4">
    <location>
        <begin position="11"/>
        <end position="73"/>
    </location>
</feature>
<dbReference type="EMBL" id="BMXL01000032">
    <property type="protein sequence ID" value="GHD34883.1"/>
    <property type="molecule type" value="Genomic_DNA"/>
</dbReference>
<dbReference type="SUPFAM" id="SSF46785">
    <property type="entry name" value="Winged helix' DNA-binding domain"/>
    <property type="match status" value="1"/>
</dbReference>
<feature type="domain" description="IclR-ED" evidence="5">
    <location>
        <begin position="74"/>
        <end position="253"/>
    </location>
</feature>
<dbReference type="PROSITE" id="PS51077">
    <property type="entry name" value="HTH_ICLR"/>
    <property type="match status" value="1"/>
</dbReference>
<comment type="caution">
    <text evidence="6">The sequence shown here is derived from an EMBL/GenBank/DDBJ whole genome shotgun (WGS) entry which is preliminary data.</text>
</comment>
<dbReference type="GO" id="GO:0003677">
    <property type="term" value="F:DNA binding"/>
    <property type="evidence" value="ECO:0007669"/>
    <property type="project" value="UniProtKB-KW"/>
</dbReference>
<dbReference type="GO" id="GO:0045892">
    <property type="term" value="P:negative regulation of DNA-templated transcription"/>
    <property type="evidence" value="ECO:0007669"/>
    <property type="project" value="TreeGrafter"/>
</dbReference>
<reference evidence="6 7" key="1">
    <citation type="journal article" date="2014" name="Int. J. Syst. Evol. Microbiol.">
        <title>Complete genome sequence of Corynebacterium casei LMG S-19264T (=DSM 44701T), isolated from a smear-ripened cheese.</title>
        <authorList>
            <consortium name="US DOE Joint Genome Institute (JGI-PGF)"/>
            <person name="Walter F."/>
            <person name="Albersmeier A."/>
            <person name="Kalinowski J."/>
            <person name="Ruckert C."/>
        </authorList>
    </citation>
    <scope>NUCLEOTIDE SEQUENCE [LARGE SCALE GENOMIC DNA]</scope>
    <source>
        <strain evidence="6 7">KCTC 19473</strain>
    </source>
</reference>
<gene>
    <name evidence="6" type="ORF">GCM10007147_40840</name>
</gene>
<evidence type="ECO:0000256" key="1">
    <source>
        <dbReference type="ARBA" id="ARBA00023015"/>
    </source>
</evidence>
<dbReference type="SMART" id="SM00346">
    <property type="entry name" value="HTH_ICLR"/>
    <property type="match status" value="1"/>
</dbReference>
<name>A0A918XKB7_9ACTN</name>
<dbReference type="Proteomes" id="UP000654947">
    <property type="component" value="Unassembled WGS sequence"/>
</dbReference>
<proteinExistence type="predicted"/>
<accession>A0A918XKB7</accession>
<evidence type="ECO:0000256" key="2">
    <source>
        <dbReference type="ARBA" id="ARBA00023125"/>
    </source>
</evidence>
<dbReference type="Gene3D" id="1.10.10.10">
    <property type="entry name" value="Winged helix-like DNA-binding domain superfamily/Winged helix DNA-binding domain"/>
    <property type="match status" value="1"/>
</dbReference>
<keyword evidence="7" id="KW-1185">Reference proteome</keyword>
<protein>
    <submittedName>
        <fullName evidence="6">Transcriptional regulator</fullName>
    </submittedName>
</protein>
<sequence>MAGEKEQARGASVIVNVMDVLRCFTSSEPSQSVTGIAAQVGLHKSSVSRILSTLEQESVVERDPASRKYRLGLGLIAIAGPLLANLDVRHVALGAMRTVAENSGETVALSVWDGHEAVTVEQIPSSRPVKHTSALGSRYSTGGSATVQVFLAAHAERADELLGSGQIELPPGEGSESYRRRLRKVGELGYGVNYGETSPDEAGVAAPVRDHRGEVVAALLVAAPFFRVSEKDVETIAELCRAAAGEIGRRLGSHDPAAPLH</sequence>
<evidence type="ECO:0000259" key="4">
    <source>
        <dbReference type="PROSITE" id="PS51077"/>
    </source>
</evidence>
<evidence type="ECO:0000313" key="6">
    <source>
        <dbReference type="EMBL" id="GHD34883.1"/>
    </source>
</evidence>
<dbReference type="PROSITE" id="PS51078">
    <property type="entry name" value="ICLR_ED"/>
    <property type="match status" value="1"/>
</dbReference>
<dbReference type="PANTHER" id="PTHR30136">
    <property type="entry name" value="HELIX-TURN-HELIX TRANSCRIPTIONAL REGULATOR, ICLR FAMILY"/>
    <property type="match status" value="1"/>
</dbReference>
<keyword evidence="2" id="KW-0238">DNA-binding</keyword>
<dbReference type="Pfam" id="PF09339">
    <property type="entry name" value="HTH_IclR"/>
    <property type="match status" value="1"/>
</dbReference>